<organism evidence="4 5">
    <name type="scientific">Terricaulis silvestris</name>
    <dbReference type="NCBI Taxonomy" id="2686094"/>
    <lineage>
        <taxon>Bacteria</taxon>
        <taxon>Pseudomonadati</taxon>
        <taxon>Pseudomonadota</taxon>
        <taxon>Alphaproteobacteria</taxon>
        <taxon>Caulobacterales</taxon>
        <taxon>Caulobacteraceae</taxon>
        <taxon>Terricaulis</taxon>
    </lineage>
</organism>
<dbReference type="InterPro" id="IPR009187">
    <property type="entry name" value="Prok_Ku"/>
</dbReference>
<feature type="domain" description="Ku" evidence="3">
    <location>
        <begin position="35"/>
        <end position="165"/>
    </location>
</feature>
<dbReference type="SUPFAM" id="SSF100939">
    <property type="entry name" value="SPOC domain-like"/>
    <property type="match status" value="1"/>
</dbReference>
<dbReference type="GO" id="GO:0003690">
    <property type="term" value="F:double-stranded DNA binding"/>
    <property type="evidence" value="ECO:0007669"/>
    <property type="project" value="TreeGrafter"/>
</dbReference>
<keyword evidence="1" id="KW-0238">DNA-binding</keyword>
<dbReference type="PIRSF" id="PIRSF006493">
    <property type="entry name" value="Prok_Ku"/>
    <property type="match status" value="1"/>
</dbReference>
<accession>A0A6I6MPH4</accession>
<evidence type="ECO:0000256" key="1">
    <source>
        <dbReference type="ARBA" id="ARBA00023125"/>
    </source>
</evidence>
<dbReference type="NCBIfam" id="TIGR02772">
    <property type="entry name" value="Ku_bact"/>
    <property type="match status" value="1"/>
</dbReference>
<evidence type="ECO:0000259" key="3">
    <source>
        <dbReference type="SMART" id="SM00559"/>
    </source>
</evidence>
<proteinExistence type="predicted"/>
<dbReference type="InterPro" id="IPR016194">
    <property type="entry name" value="SPOC-like_C_dom_sf"/>
</dbReference>
<keyword evidence="5" id="KW-1185">Reference proteome</keyword>
<dbReference type="EMBL" id="CP047045">
    <property type="protein sequence ID" value="QGZ93472.1"/>
    <property type="molecule type" value="Genomic_DNA"/>
</dbReference>
<protein>
    <submittedName>
        <fullName evidence="4">Putative DNA repair protein YkoV</fullName>
    </submittedName>
</protein>
<evidence type="ECO:0000313" key="5">
    <source>
        <dbReference type="Proteomes" id="UP000431269"/>
    </source>
</evidence>
<dbReference type="PANTHER" id="PTHR41251:SF1">
    <property type="entry name" value="NON-HOMOLOGOUS END JOINING PROTEIN KU"/>
    <property type="match status" value="1"/>
</dbReference>
<feature type="region of interest" description="Disordered" evidence="2">
    <location>
        <begin position="241"/>
        <end position="286"/>
    </location>
</feature>
<dbReference type="GO" id="GO:0006303">
    <property type="term" value="P:double-strand break repair via nonhomologous end joining"/>
    <property type="evidence" value="ECO:0007669"/>
    <property type="project" value="InterPro"/>
</dbReference>
<name>A0A6I6MPH4_9CAUL</name>
<dbReference type="SMART" id="SM00559">
    <property type="entry name" value="Ku78"/>
    <property type="match status" value="1"/>
</dbReference>
<gene>
    <name evidence="4" type="primary">ykoV</name>
    <name evidence="4" type="ORF">DSM104635_00282</name>
</gene>
<reference evidence="5" key="1">
    <citation type="submission" date="2019-12" db="EMBL/GenBank/DDBJ databases">
        <title>Complete genome of Terracaulis silvestris 0127_4.</title>
        <authorList>
            <person name="Vieira S."/>
            <person name="Riedel T."/>
            <person name="Sproer C."/>
            <person name="Pascual J."/>
            <person name="Boedeker C."/>
            <person name="Overmann J."/>
        </authorList>
    </citation>
    <scope>NUCLEOTIDE SEQUENCE [LARGE SCALE GENOMIC DNA]</scope>
    <source>
        <strain evidence="5">0127_4</strain>
    </source>
</reference>
<evidence type="ECO:0000313" key="4">
    <source>
        <dbReference type="EMBL" id="QGZ93472.1"/>
    </source>
</evidence>
<dbReference type="PANTHER" id="PTHR41251">
    <property type="entry name" value="NON-HOMOLOGOUS END JOINING PROTEIN KU"/>
    <property type="match status" value="1"/>
</dbReference>
<sequence>MKLYSALDSKEKISFNQIHEPSKQRIRYEKVAPGIGAVDKDEIVKGYEYQKGRYVLFSDEEFEALKVDSKKTLDMIQFAPAETIDPIYFDKPYYALPDGKLADEPYRVVCEALKRTKTVGLGQITMRGRSYVAAVKPYEDGLIVETVHYAEELRSAKAFFDEIPSGKLDADLISLAEELITRKKAKFDPSKFEDEYAIAIERLVKKKIERHGELVLEDQEMPAADYGDNVVSLVDALKKSLQKKSPKASDDEDEAKPAPKRRAAAERTKAPRAKAPAKSAAKRAKK</sequence>
<dbReference type="Proteomes" id="UP000431269">
    <property type="component" value="Chromosome"/>
</dbReference>
<dbReference type="InterPro" id="IPR006164">
    <property type="entry name" value="DNA_bd_Ku70/Ku80"/>
</dbReference>
<dbReference type="Gene3D" id="2.40.290.10">
    <property type="match status" value="1"/>
</dbReference>
<dbReference type="AlphaFoldDB" id="A0A6I6MPH4"/>
<evidence type="ECO:0000256" key="2">
    <source>
        <dbReference type="SAM" id="MobiDB-lite"/>
    </source>
</evidence>
<dbReference type="Pfam" id="PF02735">
    <property type="entry name" value="Ku"/>
    <property type="match status" value="1"/>
</dbReference>
<dbReference type="KEGG" id="tsv:DSM104635_00282"/>